<dbReference type="Pfam" id="PF12802">
    <property type="entry name" value="MarR_2"/>
    <property type="match status" value="1"/>
</dbReference>
<dbReference type="InterPro" id="IPR036390">
    <property type="entry name" value="WH_DNA-bd_sf"/>
</dbReference>
<dbReference type="SMART" id="SM00347">
    <property type="entry name" value="HTH_MARR"/>
    <property type="match status" value="1"/>
</dbReference>
<evidence type="ECO:0000313" key="2">
    <source>
        <dbReference type="EMBL" id="HIW91498.1"/>
    </source>
</evidence>
<dbReference type="InterPro" id="IPR000835">
    <property type="entry name" value="HTH_MarR-typ"/>
</dbReference>
<gene>
    <name evidence="2" type="ORF">H9870_07555</name>
</gene>
<dbReference type="InterPro" id="IPR036388">
    <property type="entry name" value="WH-like_DNA-bd_sf"/>
</dbReference>
<proteinExistence type="predicted"/>
<accession>A0A9D1UL94</accession>
<evidence type="ECO:0000259" key="1">
    <source>
        <dbReference type="PROSITE" id="PS50995"/>
    </source>
</evidence>
<evidence type="ECO:0000313" key="3">
    <source>
        <dbReference type="Proteomes" id="UP000824190"/>
    </source>
</evidence>
<dbReference type="GO" id="GO:0006950">
    <property type="term" value="P:response to stress"/>
    <property type="evidence" value="ECO:0007669"/>
    <property type="project" value="TreeGrafter"/>
</dbReference>
<dbReference type="AlphaFoldDB" id="A0A9D1UL94"/>
<comment type="caution">
    <text evidence="2">The sequence shown here is derived from an EMBL/GenBank/DDBJ whole genome shotgun (WGS) entry which is preliminary data.</text>
</comment>
<dbReference type="PROSITE" id="PS50995">
    <property type="entry name" value="HTH_MARR_2"/>
    <property type="match status" value="1"/>
</dbReference>
<dbReference type="Gene3D" id="1.10.10.10">
    <property type="entry name" value="Winged helix-like DNA-binding domain superfamily/Winged helix DNA-binding domain"/>
    <property type="match status" value="1"/>
</dbReference>
<dbReference type="PANTHER" id="PTHR33164">
    <property type="entry name" value="TRANSCRIPTIONAL REGULATOR, MARR FAMILY"/>
    <property type="match status" value="1"/>
</dbReference>
<organism evidence="2 3">
    <name type="scientific">Candidatus Corynebacterium avicola</name>
    <dbReference type="NCBI Taxonomy" id="2838527"/>
    <lineage>
        <taxon>Bacteria</taxon>
        <taxon>Bacillati</taxon>
        <taxon>Actinomycetota</taxon>
        <taxon>Actinomycetes</taxon>
        <taxon>Mycobacteriales</taxon>
        <taxon>Corynebacteriaceae</taxon>
        <taxon>Corynebacterium</taxon>
    </lineage>
</organism>
<dbReference type="GO" id="GO:0003700">
    <property type="term" value="F:DNA-binding transcription factor activity"/>
    <property type="evidence" value="ECO:0007669"/>
    <property type="project" value="InterPro"/>
</dbReference>
<dbReference type="SUPFAM" id="SSF46785">
    <property type="entry name" value="Winged helix' DNA-binding domain"/>
    <property type="match status" value="1"/>
</dbReference>
<dbReference type="InterPro" id="IPR039422">
    <property type="entry name" value="MarR/SlyA-like"/>
</dbReference>
<reference evidence="2" key="1">
    <citation type="journal article" date="2021" name="PeerJ">
        <title>Extensive microbial diversity within the chicken gut microbiome revealed by metagenomics and culture.</title>
        <authorList>
            <person name="Gilroy R."/>
            <person name="Ravi A."/>
            <person name="Getino M."/>
            <person name="Pursley I."/>
            <person name="Horton D.L."/>
            <person name="Alikhan N.F."/>
            <person name="Baker D."/>
            <person name="Gharbi K."/>
            <person name="Hall N."/>
            <person name="Watson M."/>
            <person name="Adriaenssens E.M."/>
            <person name="Foster-Nyarko E."/>
            <person name="Jarju S."/>
            <person name="Secka A."/>
            <person name="Antonio M."/>
            <person name="Oren A."/>
            <person name="Chaudhuri R.R."/>
            <person name="La Ragione R."/>
            <person name="Hildebrand F."/>
            <person name="Pallen M.J."/>
        </authorList>
    </citation>
    <scope>NUCLEOTIDE SEQUENCE</scope>
    <source>
        <strain evidence="2">CHK32-1732</strain>
    </source>
</reference>
<dbReference type="EMBL" id="DXGC01000070">
    <property type="protein sequence ID" value="HIW91498.1"/>
    <property type="molecule type" value="Genomic_DNA"/>
</dbReference>
<reference evidence="2" key="2">
    <citation type="submission" date="2021-04" db="EMBL/GenBank/DDBJ databases">
        <authorList>
            <person name="Gilroy R."/>
        </authorList>
    </citation>
    <scope>NUCLEOTIDE SEQUENCE</scope>
    <source>
        <strain evidence="2">CHK32-1732</strain>
    </source>
</reference>
<name>A0A9D1UL94_9CORY</name>
<sequence>MINSTDNSPRWLSDEEQCLWRKWLFASRRIDSELARDIQRQSGLSMSDYEVLVNLSEAPDHRMRIAALADILSWDRSRLSHQISRMIKRDLLVREACESDGRGAFIVLTETGLATIQQAAPGHVDSVRRLLFDRLDEQQAADLGRVLDVILEQFED</sequence>
<feature type="domain" description="HTH marR-type" evidence="1">
    <location>
        <begin position="16"/>
        <end position="152"/>
    </location>
</feature>
<dbReference type="Proteomes" id="UP000824190">
    <property type="component" value="Unassembled WGS sequence"/>
</dbReference>
<dbReference type="PANTHER" id="PTHR33164:SF99">
    <property type="entry name" value="MARR FAMILY REGULATORY PROTEIN"/>
    <property type="match status" value="1"/>
</dbReference>
<protein>
    <submittedName>
        <fullName evidence="2">MarR family transcriptional regulator</fullName>
    </submittedName>
</protein>